<reference evidence="19" key="1">
    <citation type="journal article" date="2020" name="Stud. Mycol.">
        <title>101 Dothideomycetes genomes: a test case for predicting lifestyles and emergence of pathogens.</title>
        <authorList>
            <person name="Haridas S."/>
            <person name="Albert R."/>
            <person name="Binder M."/>
            <person name="Bloem J."/>
            <person name="Labutti K."/>
            <person name="Salamov A."/>
            <person name="Andreopoulos B."/>
            <person name="Baker S."/>
            <person name="Barry K."/>
            <person name="Bills G."/>
            <person name="Bluhm B."/>
            <person name="Cannon C."/>
            <person name="Castanera R."/>
            <person name="Culley D."/>
            <person name="Daum C."/>
            <person name="Ezra D."/>
            <person name="Gonzalez J."/>
            <person name="Henrissat B."/>
            <person name="Kuo A."/>
            <person name="Liang C."/>
            <person name="Lipzen A."/>
            <person name="Lutzoni F."/>
            <person name="Magnuson J."/>
            <person name="Mondo S."/>
            <person name="Nolan M."/>
            <person name="Ohm R."/>
            <person name="Pangilinan J."/>
            <person name="Park H.-J."/>
            <person name="Ramirez L."/>
            <person name="Alfaro M."/>
            <person name="Sun H."/>
            <person name="Tritt A."/>
            <person name="Yoshinaga Y."/>
            <person name="Zwiers L.-H."/>
            <person name="Turgeon B."/>
            <person name="Goodwin S."/>
            <person name="Spatafora J."/>
            <person name="Crous P."/>
            <person name="Grigoriev I."/>
        </authorList>
    </citation>
    <scope>NUCLEOTIDE SEQUENCE</scope>
    <source>
        <strain evidence="19">CBS 109.77</strain>
    </source>
</reference>
<dbReference type="InterPro" id="IPR045025">
    <property type="entry name" value="HACL1-like"/>
</dbReference>
<dbReference type="InterPro" id="IPR012001">
    <property type="entry name" value="Thiamin_PyroP_enz_TPP-bd_dom"/>
</dbReference>
<dbReference type="InterPro" id="IPR011766">
    <property type="entry name" value="TPP_enzyme_TPP-bd"/>
</dbReference>
<comment type="catalytic activity">
    <reaction evidence="10">
        <text>a 2-hydroxy-3-methyl fatty acyl-CoA = a 2-methyl-branched fatty aldehyde + formyl-CoA</text>
        <dbReference type="Rhea" id="RHEA:25375"/>
        <dbReference type="ChEBI" id="CHEBI:49188"/>
        <dbReference type="ChEBI" id="CHEBI:57376"/>
        <dbReference type="ChEBI" id="CHEBI:58783"/>
        <dbReference type="EC" id="4.1.2.63"/>
    </reaction>
    <physiologicalReaction direction="left-to-right" evidence="10">
        <dbReference type="Rhea" id="RHEA:25376"/>
    </physiologicalReaction>
</comment>
<comment type="cofactor">
    <cofactor evidence="2">
        <name>thiamine diphosphate</name>
        <dbReference type="ChEBI" id="CHEBI:58937"/>
    </cofactor>
</comment>
<accession>A0A6A6XS59</accession>
<evidence type="ECO:0000259" key="16">
    <source>
        <dbReference type="Pfam" id="PF00205"/>
    </source>
</evidence>
<dbReference type="OrthoDB" id="10006023at2759"/>
<evidence type="ECO:0000256" key="13">
    <source>
        <dbReference type="ARBA" id="ARBA00059692"/>
    </source>
</evidence>
<evidence type="ECO:0000259" key="18">
    <source>
        <dbReference type="Pfam" id="PF02776"/>
    </source>
</evidence>
<evidence type="ECO:0000256" key="2">
    <source>
        <dbReference type="ARBA" id="ARBA00001964"/>
    </source>
</evidence>
<dbReference type="Pfam" id="PF02775">
    <property type="entry name" value="TPP_enzyme_C"/>
    <property type="match status" value="1"/>
</dbReference>
<protein>
    <recommendedName>
        <fullName evidence="14">2-hydroxyacyl-CoA lyase</fullName>
        <ecNumber evidence="12">4.1.2.63</ecNumber>
    </recommendedName>
</protein>
<dbReference type="Proteomes" id="UP000799757">
    <property type="component" value="Unassembled WGS sequence"/>
</dbReference>
<comment type="catalytic activity">
    <reaction evidence="11">
        <text>an (R)-2-hydroxy-long-chain-fatty acyl-CoA = a long-chain fatty aldehyde + formyl-CoA</text>
        <dbReference type="Rhea" id="RHEA:67444"/>
        <dbReference type="ChEBI" id="CHEBI:17176"/>
        <dbReference type="ChEBI" id="CHEBI:57376"/>
        <dbReference type="ChEBI" id="CHEBI:170012"/>
        <dbReference type="EC" id="4.1.2.63"/>
    </reaction>
    <physiologicalReaction direction="left-to-right" evidence="11">
        <dbReference type="Rhea" id="RHEA:67445"/>
    </physiologicalReaction>
</comment>
<dbReference type="EC" id="4.1.2.63" evidence="12"/>
<evidence type="ECO:0000256" key="15">
    <source>
        <dbReference type="RuleBase" id="RU362132"/>
    </source>
</evidence>
<evidence type="ECO:0000313" key="19">
    <source>
        <dbReference type="EMBL" id="KAF2799411.1"/>
    </source>
</evidence>
<name>A0A6A6XS59_9PLEO</name>
<dbReference type="EMBL" id="MU001765">
    <property type="protein sequence ID" value="KAF2799411.1"/>
    <property type="molecule type" value="Genomic_DNA"/>
</dbReference>
<proteinExistence type="inferred from homology"/>
<evidence type="ECO:0000256" key="12">
    <source>
        <dbReference type="ARBA" id="ARBA00044518"/>
    </source>
</evidence>
<dbReference type="Pfam" id="PF02776">
    <property type="entry name" value="TPP_enzyme_N"/>
    <property type="match status" value="1"/>
</dbReference>
<keyword evidence="9 19" id="KW-0456">Lyase</keyword>
<dbReference type="Gene3D" id="3.40.50.1220">
    <property type="entry name" value="TPP-binding domain"/>
    <property type="match status" value="1"/>
</dbReference>
<dbReference type="SUPFAM" id="SSF52518">
    <property type="entry name" value="Thiamin diphosphate-binding fold (THDP-binding)"/>
    <property type="match status" value="2"/>
</dbReference>
<dbReference type="InterPro" id="IPR012000">
    <property type="entry name" value="Thiamin_PyroP_enz_cen_dom"/>
</dbReference>
<comment type="subcellular location">
    <subcellularLocation>
        <location evidence="3">Peroxisome matrix</location>
    </subcellularLocation>
</comment>
<dbReference type="GO" id="GO:0000287">
    <property type="term" value="F:magnesium ion binding"/>
    <property type="evidence" value="ECO:0007669"/>
    <property type="project" value="InterPro"/>
</dbReference>
<dbReference type="Gene3D" id="3.40.50.970">
    <property type="match status" value="2"/>
</dbReference>
<keyword evidence="7 15" id="KW-0786">Thiamine pyrophosphate</keyword>
<keyword evidence="8" id="KW-0576">Peroxisome</keyword>
<feature type="domain" description="Thiamine pyrophosphate enzyme TPP-binding" evidence="17">
    <location>
        <begin position="398"/>
        <end position="567"/>
    </location>
</feature>
<feature type="domain" description="Thiamine pyrophosphate enzyme N-terminal TPP-binding" evidence="18">
    <location>
        <begin position="7"/>
        <end position="121"/>
    </location>
</feature>
<comment type="similarity">
    <text evidence="4 15">Belongs to the TPP enzyme family.</text>
</comment>
<dbReference type="AlphaFoldDB" id="A0A6A6XS59"/>
<evidence type="ECO:0000256" key="3">
    <source>
        <dbReference type="ARBA" id="ARBA00004253"/>
    </source>
</evidence>
<dbReference type="GO" id="GO:0030976">
    <property type="term" value="F:thiamine pyrophosphate binding"/>
    <property type="evidence" value="ECO:0007669"/>
    <property type="project" value="InterPro"/>
</dbReference>
<evidence type="ECO:0000256" key="11">
    <source>
        <dbReference type="ARBA" id="ARBA00044454"/>
    </source>
</evidence>
<evidence type="ECO:0000256" key="14">
    <source>
        <dbReference type="ARBA" id="ARBA00070390"/>
    </source>
</evidence>
<feature type="domain" description="Thiamine pyrophosphate enzyme central" evidence="16">
    <location>
        <begin position="198"/>
        <end position="326"/>
    </location>
</feature>
<dbReference type="InterPro" id="IPR029061">
    <property type="entry name" value="THDP-binding"/>
</dbReference>
<evidence type="ECO:0000259" key="17">
    <source>
        <dbReference type="Pfam" id="PF02775"/>
    </source>
</evidence>
<dbReference type="FunFam" id="3.40.50.1220:FF:000006">
    <property type="entry name" value="2-hydroxyacyl-CoA lyase 1"/>
    <property type="match status" value="1"/>
</dbReference>
<dbReference type="CDD" id="cd02004">
    <property type="entry name" value="TPP_BZL_OCoD_HPCL"/>
    <property type="match status" value="1"/>
</dbReference>
<evidence type="ECO:0000313" key="20">
    <source>
        <dbReference type="Proteomes" id="UP000799757"/>
    </source>
</evidence>
<comment type="function">
    <text evidence="13">Catalyzes a carbon-carbon cleavage reaction; cleaves a 2-hydroxy-3-methylacyl-CoA into formyl-CoA and a 2-methyl-branched fatty aldehyde.</text>
</comment>
<dbReference type="FunFam" id="3.40.50.970:FF:000071">
    <property type="entry name" value="2-hydroxyphytanoyl-CoA lyase, putative"/>
    <property type="match status" value="1"/>
</dbReference>
<evidence type="ECO:0000256" key="10">
    <source>
        <dbReference type="ARBA" id="ARBA00044451"/>
    </source>
</evidence>
<evidence type="ECO:0000256" key="6">
    <source>
        <dbReference type="ARBA" id="ARBA00022842"/>
    </source>
</evidence>
<sequence length="594" mass="63619">MSPPNPTGAYIIARTLRDLGVTVVFGIVGVPVSDIAEQAIDLGIRFIGFRNEQAASYAATAYGYLTGKPGICLVVGGPGILHAIAGVGNAQANNFPLLLLGGSVETNLVTKGGFQELDSISLLTPHTKISVRPSSITSIPSVIANAYRCSFYGRPGTGFVDLPADIIMDQCEHLEDIEETPKVAHPPAGGADEARLLKVRDIIKKAKAPLVLIGKGAAYAQAEGVIRRLISATGLPFLPSPMGKGVLPDSHPQNVSSARSAALKMADVVLILGARLNWIFHYGEPPKWNPEARFIQVDISPEELGSNAADAELAIVGDVNIVVERLNHHLTNWKYDVSSSEFIVKLMAAKQKNEAIAAKAAADLSIPLTYACAFDTIKTALHSLSPPEEGGIVYVAEGANTMDISRSIFPLEYPRLRLDAGTYATMGIGLPYAIAAYEAYNGPNAQAVSGPARRKKVVAIEGDSAFGFTGMEVETMARFRMDILIFVINNCGIYFGDSDSEADWTERQGRTVKGEAGLRSWALGWEVKYEKIAQAVGGIGFFVRTPEELHKATIAGFHAKVPVIVNVIIQSGKVEKPSFGWQITAQNKKNKARL</sequence>
<dbReference type="GO" id="GO:0001561">
    <property type="term" value="P:fatty acid alpha-oxidation"/>
    <property type="evidence" value="ECO:0007669"/>
    <property type="project" value="TreeGrafter"/>
</dbReference>
<dbReference type="PANTHER" id="PTHR43710:SF2">
    <property type="entry name" value="2-HYDROXYACYL-COA LYASE 1"/>
    <property type="match status" value="1"/>
</dbReference>
<dbReference type="PANTHER" id="PTHR43710">
    <property type="entry name" value="2-HYDROXYACYL-COA LYASE"/>
    <property type="match status" value="1"/>
</dbReference>
<comment type="cofactor">
    <cofactor evidence="1">
        <name>Mg(2+)</name>
        <dbReference type="ChEBI" id="CHEBI:18420"/>
    </cofactor>
</comment>
<dbReference type="CDD" id="cd07035">
    <property type="entry name" value="TPP_PYR_POX_like"/>
    <property type="match status" value="1"/>
</dbReference>
<dbReference type="Pfam" id="PF00205">
    <property type="entry name" value="TPP_enzyme_M"/>
    <property type="match status" value="1"/>
</dbReference>
<dbReference type="InterPro" id="IPR029035">
    <property type="entry name" value="DHS-like_NAD/FAD-binding_dom"/>
</dbReference>
<dbReference type="SUPFAM" id="SSF52467">
    <property type="entry name" value="DHS-like NAD/FAD-binding domain"/>
    <property type="match status" value="1"/>
</dbReference>
<keyword evidence="20" id="KW-1185">Reference proteome</keyword>
<evidence type="ECO:0000256" key="8">
    <source>
        <dbReference type="ARBA" id="ARBA00023140"/>
    </source>
</evidence>
<keyword evidence="5" id="KW-0479">Metal-binding</keyword>
<keyword evidence="6" id="KW-0460">Magnesium</keyword>
<evidence type="ECO:0000256" key="7">
    <source>
        <dbReference type="ARBA" id="ARBA00023052"/>
    </source>
</evidence>
<evidence type="ECO:0000256" key="1">
    <source>
        <dbReference type="ARBA" id="ARBA00001946"/>
    </source>
</evidence>
<gene>
    <name evidence="19" type="ORF">K505DRAFT_356671</name>
</gene>
<dbReference type="GO" id="GO:0106359">
    <property type="term" value="F:2-hydroxyacyl-CoA lyase activity"/>
    <property type="evidence" value="ECO:0007669"/>
    <property type="project" value="UniProtKB-EC"/>
</dbReference>
<evidence type="ECO:0000256" key="9">
    <source>
        <dbReference type="ARBA" id="ARBA00023239"/>
    </source>
</evidence>
<evidence type="ECO:0000256" key="5">
    <source>
        <dbReference type="ARBA" id="ARBA00022723"/>
    </source>
</evidence>
<evidence type="ECO:0000256" key="4">
    <source>
        <dbReference type="ARBA" id="ARBA00007812"/>
    </source>
</evidence>
<dbReference type="FunFam" id="3.40.50.970:FF:000054">
    <property type="entry name" value="Putative 2-hydroxyphytanoyl-CoA lyase"/>
    <property type="match status" value="1"/>
</dbReference>
<dbReference type="GO" id="GO:0005782">
    <property type="term" value="C:peroxisomal matrix"/>
    <property type="evidence" value="ECO:0007669"/>
    <property type="project" value="UniProtKB-SubCell"/>
</dbReference>
<organism evidence="19 20">
    <name type="scientific">Melanomma pulvis-pyrius CBS 109.77</name>
    <dbReference type="NCBI Taxonomy" id="1314802"/>
    <lineage>
        <taxon>Eukaryota</taxon>
        <taxon>Fungi</taxon>
        <taxon>Dikarya</taxon>
        <taxon>Ascomycota</taxon>
        <taxon>Pezizomycotina</taxon>
        <taxon>Dothideomycetes</taxon>
        <taxon>Pleosporomycetidae</taxon>
        <taxon>Pleosporales</taxon>
        <taxon>Melanommataceae</taxon>
        <taxon>Melanomma</taxon>
    </lineage>
</organism>